<dbReference type="InterPro" id="IPR008906">
    <property type="entry name" value="HATC_C_dom"/>
</dbReference>
<organism evidence="2 3">
    <name type="scientific">Eragrostis curvula</name>
    <name type="common">weeping love grass</name>
    <dbReference type="NCBI Taxonomy" id="38414"/>
    <lineage>
        <taxon>Eukaryota</taxon>
        <taxon>Viridiplantae</taxon>
        <taxon>Streptophyta</taxon>
        <taxon>Embryophyta</taxon>
        <taxon>Tracheophyta</taxon>
        <taxon>Spermatophyta</taxon>
        <taxon>Magnoliopsida</taxon>
        <taxon>Liliopsida</taxon>
        <taxon>Poales</taxon>
        <taxon>Poaceae</taxon>
        <taxon>PACMAD clade</taxon>
        <taxon>Chloridoideae</taxon>
        <taxon>Eragrostideae</taxon>
        <taxon>Eragrostidinae</taxon>
        <taxon>Eragrostis</taxon>
    </lineage>
</organism>
<accession>A0A5J9WTC5</accession>
<sequence>MATIEMSEKSLRSELRSRGHCLWDRDLLVAETARTRDRVLLCDGTFNDLFSGDLLDLLLMLKVLRITNELSLLLQRKDQNIVQAMSLLVDVKARLVTLRNEGWEPLFEDVKSFCVAKQIPIPNMDEPIPRWGRSRLDGNLITQEHHYRVDTFFAALDAIITELDHRFNEVSSELLVCISCFDPRDSFSRFDIDKIARLTEIYDQDFSIADRSMIRDQLETFILHAKRVDDFIACHDLGSLAMKMVETEKHLAFPLVYRLIELALLLPVATASVERAFSAMNIVKTHLRNRMKDD</sequence>
<dbReference type="AlphaFoldDB" id="A0A5J9WTC5"/>
<dbReference type="InterPro" id="IPR012337">
    <property type="entry name" value="RNaseH-like_sf"/>
</dbReference>
<evidence type="ECO:0000313" key="2">
    <source>
        <dbReference type="EMBL" id="TVU51341.1"/>
    </source>
</evidence>
<dbReference type="Pfam" id="PF05699">
    <property type="entry name" value="Dimer_Tnp_hAT"/>
    <property type="match status" value="1"/>
</dbReference>
<feature type="non-terminal residue" evidence="2">
    <location>
        <position position="1"/>
    </location>
</feature>
<dbReference type="PANTHER" id="PTHR11697">
    <property type="entry name" value="GENERAL TRANSCRIPTION FACTOR 2-RELATED ZINC FINGER PROTEIN"/>
    <property type="match status" value="1"/>
</dbReference>
<feature type="domain" description="HAT C-terminal dimerisation" evidence="1">
    <location>
        <begin position="248"/>
        <end position="293"/>
    </location>
</feature>
<dbReference type="Gramene" id="TVU51341">
    <property type="protein sequence ID" value="TVU51341"/>
    <property type="gene ID" value="EJB05_02760"/>
</dbReference>
<dbReference type="SUPFAM" id="SSF53098">
    <property type="entry name" value="Ribonuclease H-like"/>
    <property type="match status" value="1"/>
</dbReference>
<dbReference type="Proteomes" id="UP000324897">
    <property type="component" value="Chromosome 6"/>
</dbReference>
<dbReference type="EMBL" id="RWGY01000002">
    <property type="protein sequence ID" value="TVU51341.1"/>
    <property type="molecule type" value="Genomic_DNA"/>
</dbReference>
<gene>
    <name evidence="2" type="ORF">EJB05_02760</name>
</gene>
<name>A0A5J9WTC5_9POAL</name>
<dbReference type="PANTHER" id="PTHR11697:SF230">
    <property type="entry name" value="ZINC FINGER, MYM DOMAIN CONTAINING 1"/>
    <property type="match status" value="1"/>
</dbReference>
<protein>
    <recommendedName>
        <fullName evidence="1">HAT C-terminal dimerisation domain-containing protein</fullName>
    </recommendedName>
</protein>
<evidence type="ECO:0000313" key="3">
    <source>
        <dbReference type="Proteomes" id="UP000324897"/>
    </source>
</evidence>
<dbReference type="GO" id="GO:0046983">
    <property type="term" value="F:protein dimerization activity"/>
    <property type="evidence" value="ECO:0007669"/>
    <property type="project" value="InterPro"/>
</dbReference>
<comment type="caution">
    <text evidence="2">The sequence shown here is derived from an EMBL/GenBank/DDBJ whole genome shotgun (WGS) entry which is preliminary data.</text>
</comment>
<keyword evidence="3" id="KW-1185">Reference proteome</keyword>
<reference evidence="2 3" key="1">
    <citation type="journal article" date="2019" name="Sci. Rep.">
        <title>A high-quality genome of Eragrostis curvula grass provides insights into Poaceae evolution and supports new strategies to enhance forage quality.</title>
        <authorList>
            <person name="Carballo J."/>
            <person name="Santos B.A.C.M."/>
            <person name="Zappacosta D."/>
            <person name="Garbus I."/>
            <person name="Selva J.P."/>
            <person name="Gallo C.A."/>
            <person name="Diaz A."/>
            <person name="Albertini E."/>
            <person name="Caccamo M."/>
            <person name="Echenique V."/>
        </authorList>
    </citation>
    <scope>NUCLEOTIDE SEQUENCE [LARGE SCALE GENOMIC DNA]</scope>
    <source>
        <strain evidence="3">cv. Victoria</strain>
        <tissue evidence="2">Leaf</tissue>
    </source>
</reference>
<proteinExistence type="predicted"/>
<evidence type="ECO:0000259" key="1">
    <source>
        <dbReference type="Pfam" id="PF05699"/>
    </source>
</evidence>
<dbReference type="OrthoDB" id="676504at2759"/>
<dbReference type="InterPro" id="IPR055298">
    <property type="entry name" value="AtLOH3-like"/>
</dbReference>